<name>A0ABU9C5B8_9BURK</name>
<gene>
    <name evidence="7" type="ORF">AACH00_11775</name>
</gene>
<organism evidence="7 8">
    <name type="scientific">Ideonella margarita</name>
    <dbReference type="NCBI Taxonomy" id="2984191"/>
    <lineage>
        <taxon>Bacteria</taxon>
        <taxon>Pseudomonadati</taxon>
        <taxon>Pseudomonadota</taxon>
        <taxon>Betaproteobacteria</taxon>
        <taxon>Burkholderiales</taxon>
        <taxon>Sphaerotilaceae</taxon>
        <taxon>Ideonella</taxon>
    </lineage>
</organism>
<proteinExistence type="predicted"/>
<feature type="transmembrane region" description="Helical" evidence="5">
    <location>
        <begin position="66"/>
        <end position="87"/>
    </location>
</feature>
<reference evidence="7 8" key="1">
    <citation type="submission" date="2024-04" db="EMBL/GenBank/DDBJ databases">
        <title>Novel species of the genus Ideonella isolated from streams.</title>
        <authorList>
            <person name="Lu H."/>
        </authorList>
    </citation>
    <scope>NUCLEOTIDE SEQUENCE [LARGE SCALE GENOMIC DNA]</scope>
    <source>
        <strain evidence="7 8">LYT19W</strain>
    </source>
</reference>
<evidence type="ECO:0000313" key="8">
    <source>
        <dbReference type="Proteomes" id="UP001379945"/>
    </source>
</evidence>
<feature type="domain" description="TM2" evidence="6">
    <location>
        <begin position="7"/>
        <end position="39"/>
    </location>
</feature>
<dbReference type="Proteomes" id="UP001379945">
    <property type="component" value="Unassembled WGS sequence"/>
</dbReference>
<keyword evidence="2 5" id="KW-0812">Transmembrane</keyword>
<evidence type="ECO:0000256" key="5">
    <source>
        <dbReference type="SAM" id="Phobius"/>
    </source>
</evidence>
<accession>A0ABU9C5B8</accession>
<comment type="subcellular location">
    <subcellularLocation>
        <location evidence="1">Membrane</location>
        <topology evidence="1">Multi-pass membrane protein</topology>
    </subcellularLocation>
</comment>
<keyword evidence="3 5" id="KW-1133">Transmembrane helix</keyword>
<feature type="transmembrane region" description="Helical" evidence="5">
    <location>
        <begin position="107"/>
        <end position="131"/>
    </location>
</feature>
<dbReference type="RefSeq" id="WP_341399335.1">
    <property type="nucleotide sequence ID" value="NZ_JBBUTI010000007.1"/>
</dbReference>
<comment type="caution">
    <text evidence="7">The sequence shown here is derived from an EMBL/GenBank/DDBJ whole genome shotgun (WGS) entry which is preliminary data.</text>
</comment>
<keyword evidence="8" id="KW-1185">Reference proteome</keyword>
<sequence>MSAAAPRSKAIATWLALVFGTLGAHRFYLHGRRDVIGWLSPIPTLIGLAGVIRMDNLGQDDTTSWALIPILGLMIAQAMLSAIVIGLTPDERWNARYRNGQPDAGSGWIPVFGVIVALLLGGTALMGTIAFGGQKYFEYQRLQAEIEAAKP</sequence>
<evidence type="ECO:0000313" key="7">
    <source>
        <dbReference type="EMBL" id="MEK8047033.1"/>
    </source>
</evidence>
<evidence type="ECO:0000256" key="1">
    <source>
        <dbReference type="ARBA" id="ARBA00004141"/>
    </source>
</evidence>
<evidence type="ECO:0000256" key="4">
    <source>
        <dbReference type="ARBA" id="ARBA00023136"/>
    </source>
</evidence>
<evidence type="ECO:0000256" key="2">
    <source>
        <dbReference type="ARBA" id="ARBA00022692"/>
    </source>
</evidence>
<dbReference type="Pfam" id="PF05154">
    <property type="entry name" value="TM2"/>
    <property type="match status" value="1"/>
</dbReference>
<evidence type="ECO:0000256" key="3">
    <source>
        <dbReference type="ARBA" id="ARBA00022989"/>
    </source>
</evidence>
<dbReference type="EMBL" id="JBBUTI010000007">
    <property type="protein sequence ID" value="MEK8047033.1"/>
    <property type="molecule type" value="Genomic_DNA"/>
</dbReference>
<dbReference type="InterPro" id="IPR007829">
    <property type="entry name" value="TM2"/>
</dbReference>
<evidence type="ECO:0000259" key="6">
    <source>
        <dbReference type="Pfam" id="PF05154"/>
    </source>
</evidence>
<protein>
    <submittedName>
        <fullName evidence="7">NINE protein</fullName>
    </submittedName>
</protein>
<feature type="transmembrane region" description="Helical" evidence="5">
    <location>
        <begin position="36"/>
        <end position="54"/>
    </location>
</feature>
<keyword evidence="4 5" id="KW-0472">Membrane</keyword>